<keyword evidence="2" id="KW-1185">Reference proteome</keyword>
<comment type="caution">
    <text evidence="1">The sequence shown here is derived from an EMBL/GenBank/DDBJ whole genome shotgun (WGS) entry which is preliminary data.</text>
</comment>
<organism evidence="1 2">
    <name type="scientific">Artomyces pyxidatus</name>
    <dbReference type="NCBI Taxonomy" id="48021"/>
    <lineage>
        <taxon>Eukaryota</taxon>
        <taxon>Fungi</taxon>
        <taxon>Dikarya</taxon>
        <taxon>Basidiomycota</taxon>
        <taxon>Agaricomycotina</taxon>
        <taxon>Agaricomycetes</taxon>
        <taxon>Russulales</taxon>
        <taxon>Auriscalpiaceae</taxon>
        <taxon>Artomyces</taxon>
    </lineage>
</organism>
<reference evidence="1" key="1">
    <citation type="submission" date="2021-03" db="EMBL/GenBank/DDBJ databases">
        <authorList>
            <consortium name="DOE Joint Genome Institute"/>
            <person name="Ahrendt S."/>
            <person name="Looney B.P."/>
            <person name="Miyauchi S."/>
            <person name="Morin E."/>
            <person name="Drula E."/>
            <person name="Courty P.E."/>
            <person name="Chicoki N."/>
            <person name="Fauchery L."/>
            <person name="Kohler A."/>
            <person name="Kuo A."/>
            <person name="Labutti K."/>
            <person name="Pangilinan J."/>
            <person name="Lipzen A."/>
            <person name="Riley R."/>
            <person name="Andreopoulos W."/>
            <person name="He G."/>
            <person name="Johnson J."/>
            <person name="Barry K.W."/>
            <person name="Grigoriev I.V."/>
            <person name="Nagy L."/>
            <person name="Hibbett D."/>
            <person name="Henrissat B."/>
            <person name="Matheny P.B."/>
            <person name="Labbe J."/>
            <person name="Martin F."/>
        </authorList>
    </citation>
    <scope>NUCLEOTIDE SEQUENCE</scope>
    <source>
        <strain evidence="1">HHB10654</strain>
    </source>
</reference>
<evidence type="ECO:0000313" key="2">
    <source>
        <dbReference type="Proteomes" id="UP000814140"/>
    </source>
</evidence>
<name>A0ACB8SX96_9AGAM</name>
<dbReference type="Proteomes" id="UP000814140">
    <property type="component" value="Unassembled WGS sequence"/>
</dbReference>
<proteinExistence type="predicted"/>
<gene>
    <name evidence="1" type="ORF">BV25DRAFT_1858796</name>
</gene>
<reference evidence="1" key="2">
    <citation type="journal article" date="2022" name="New Phytol.">
        <title>Evolutionary transition to the ectomycorrhizal habit in the genomes of a hyperdiverse lineage of mushroom-forming fungi.</title>
        <authorList>
            <person name="Looney B."/>
            <person name="Miyauchi S."/>
            <person name="Morin E."/>
            <person name="Drula E."/>
            <person name="Courty P.E."/>
            <person name="Kohler A."/>
            <person name="Kuo A."/>
            <person name="LaButti K."/>
            <person name="Pangilinan J."/>
            <person name="Lipzen A."/>
            <person name="Riley R."/>
            <person name="Andreopoulos W."/>
            <person name="He G."/>
            <person name="Johnson J."/>
            <person name="Nolan M."/>
            <person name="Tritt A."/>
            <person name="Barry K.W."/>
            <person name="Grigoriev I.V."/>
            <person name="Nagy L.G."/>
            <person name="Hibbett D."/>
            <person name="Henrissat B."/>
            <person name="Matheny P.B."/>
            <person name="Labbe J."/>
            <person name="Martin F.M."/>
        </authorList>
    </citation>
    <scope>NUCLEOTIDE SEQUENCE</scope>
    <source>
        <strain evidence="1">HHB10654</strain>
    </source>
</reference>
<accession>A0ACB8SX96</accession>
<evidence type="ECO:0000313" key="1">
    <source>
        <dbReference type="EMBL" id="KAI0060536.1"/>
    </source>
</evidence>
<dbReference type="EMBL" id="MU277218">
    <property type="protein sequence ID" value="KAI0060536.1"/>
    <property type="molecule type" value="Genomic_DNA"/>
</dbReference>
<sequence length="343" mass="37849">MSGTCQPEHDWFSDLLSGGLLVGLCISYAPQLSRIVNKGSSEGFSPWFLLLGSTSAASGMLNIIIMQWSVIRCCRVFSTLNCLEAVAGVLQVVLTWFLFTSILVLYMIYYPQHLKYATVPVDTYDSRPSEYVKTNIKSHDWQLSITLSWVVFIHITLVTFVTFLLISSSPNPSSGVRSPELSLWATFLGVSSGGLAALQYLPQLVHTYRMKLVGALSIPMMFIQTPGGLIMVLSIALKPGTNWTTWIQFLVAAIMQAILLAMCLSWKVRQRKLHIDDFGHPLPSSNPSSPQITRGPDEDVPVEEAVEVAVEEDLVVDGERAPLLAGKKDSAQKGILAKWGWTK</sequence>
<protein>
    <submittedName>
        <fullName evidence="1">Uncharacterized protein</fullName>
    </submittedName>
</protein>